<dbReference type="Proteomes" id="UP001364890">
    <property type="component" value="Unassembled WGS sequence"/>
</dbReference>
<dbReference type="Gene3D" id="2.40.50.1070">
    <property type="match status" value="1"/>
</dbReference>
<organism evidence="7 8">
    <name type="scientific">Psychrobacillus mangrovi</name>
    <dbReference type="NCBI Taxonomy" id="3117745"/>
    <lineage>
        <taxon>Bacteria</taxon>
        <taxon>Bacillati</taxon>
        <taxon>Bacillota</taxon>
        <taxon>Bacilli</taxon>
        <taxon>Bacillales</taxon>
        <taxon>Bacillaceae</taxon>
        <taxon>Psychrobacillus</taxon>
    </lineage>
</organism>
<dbReference type="PROSITE" id="PS01230">
    <property type="entry name" value="TRMA_1"/>
    <property type="match status" value="1"/>
</dbReference>
<dbReference type="SUPFAM" id="SSF50249">
    <property type="entry name" value="Nucleic acid-binding proteins"/>
    <property type="match status" value="1"/>
</dbReference>
<dbReference type="NCBIfam" id="TIGR00479">
    <property type="entry name" value="rumA"/>
    <property type="match status" value="1"/>
</dbReference>
<keyword evidence="2 4" id="KW-0808">Transferase</keyword>
<dbReference type="InterPro" id="IPR010280">
    <property type="entry name" value="U5_MeTrfase_fam"/>
</dbReference>
<feature type="binding site" evidence="4">
    <location>
        <position position="340"/>
    </location>
    <ligand>
        <name>S-adenosyl-L-methionine</name>
        <dbReference type="ChEBI" id="CHEBI:59789"/>
    </ligand>
</feature>
<evidence type="ECO:0000256" key="5">
    <source>
        <dbReference type="PROSITE-ProRule" id="PRU10015"/>
    </source>
</evidence>
<proteinExistence type="inferred from homology"/>
<dbReference type="InterPro" id="IPR002792">
    <property type="entry name" value="TRAM_dom"/>
</dbReference>
<dbReference type="EMBL" id="JBAWSY010000007">
    <property type="protein sequence ID" value="MEI4770170.1"/>
    <property type="molecule type" value="Genomic_DNA"/>
</dbReference>
<dbReference type="InterPro" id="IPR030391">
    <property type="entry name" value="MeTrfase_TrmA_CS"/>
</dbReference>
<comment type="similarity">
    <text evidence="4">Belongs to the class I-like SAM-binding methyltransferase superfamily. RNA M5U methyltransferase family.</text>
</comment>
<protein>
    <submittedName>
        <fullName evidence="7">23S rRNA (Uracil(1939)-C(5))-methyltransferase RlmD</fullName>
        <ecNumber evidence="7">2.1.1.190</ecNumber>
    </submittedName>
</protein>
<feature type="active site" evidence="5">
    <location>
        <position position="415"/>
    </location>
</feature>
<dbReference type="CDD" id="cd02440">
    <property type="entry name" value="AdoMet_MTases"/>
    <property type="match status" value="1"/>
</dbReference>
<evidence type="ECO:0000256" key="1">
    <source>
        <dbReference type="ARBA" id="ARBA00022603"/>
    </source>
</evidence>
<keyword evidence="3 4" id="KW-0949">S-adenosyl-L-methionine</keyword>
<evidence type="ECO:0000259" key="6">
    <source>
        <dbReference type="PROSITE" id="PS50926"/>
    </source>
</evidence>
<feature type="binding site" evidence="4">
    <location>
        <position position="319"/>
    </location>
    <ligand>
        <name>S-adenosyl-L-methionine</name>
        <dbReference type="ChEBI" id="CHEBI:59789"/>
    </ligand>
</feature>
<evidence type="ECO:0000313" key="7">
    <source>
        <dbReference type="EMBL" id="MEI4770170.1"/>
    </source>
</evidence>
<keyword evidence="1 4" id="KW-0489">Methyltransferase</keyword>
<comment type="caution">
    <text evidence="7">The sequence shown here is derived from an EMBL/GenBank/DDBJ whole genome shotgun (WGS) entry which is preliminary data.</text>
</comment>
<dbReference type="InterPro" id="IPR029063">
    <property type="entry name" value="SAM-dependent_MTases_sf"/>
</dbReference>
<dbReference type="PANTHER" id="PTHR11061:SF45">
    <property type="match status" value="1"/>
</dbReference>
<dbReference type="PANTHER" id="PTHR11061">
    <property type="entry name" value="RNA M5U METHYLTRANSFERASE"/>
    <property type="match status" value="1"/>
</dbReference>
<evidence type="ECO:0000313" key="8">
    <source>
        <dbReference type="Proteomes" id="UP001364890"/>
    </source>
</evidence>
<dbReference type="SUPFAM" id="SSF53335">
    <property type="entry name" value="S-adenosyl-L-methionine-dependent methyltransferases"/>
    <property type="match status" value="1"/>
</dbReference>
<dbReference type="Pfam" id="PF01938">
    <property type="entry name" value="TRAM"/>
    <property type="match status" value="1"/>
</dbReference>
<dbReference type="GO" id="GO:0008168">
    <property type="term" value="F:methyltransferase activity"/>
    <property type="evidence" value="ECO:0007669"/>
    <property type="project" value="UniProtKB-KW"/>
</dbReference>
<dbReference type="PROSITE" id="PS50926">
    <property type="entry name" value="TRAM"/>
    <property type="match status" value="1"/>
</dbReference>
<dbReference type="PROSITE" id="PS51687">
    <property type="entry name" value="SAM_MT_RNA_M5U"/>
    <property type="match status" value="1"/>
</dbReference>
<feature type="binding site" evidence="4">
    <location>
        <position position="388"/>
    </location>
    <ligand>
        <name>S-adenosyl-L-methionine</name>
        <dbReference type="ChEBI" id="CHEBI:59789"/>
    </ligand>
</feature>
<feature type="domain" description="TRAM" evidence="6">
    <location>
        <begin position="6"/>
        <end position="64"/>
    </location>
</feature>
<name>A0ABU8F7C8_9BACI</name>
<dbReference type="RefSeq" id="WP_336497730.1">
    <property type="nucleotide sequence ID" value="NZ_JBAWSY010000007.1"/>
</dbReference>
<dbReference type="PROSITE" id="PS01231">
    <property type="entry name" value="TRMA_2"/>
    <property type="match status" value="1"/>
</dbReference>
<sequence>MTEQTAIQVGQEFPLTIKRLGINGEGVGFFKRNVIFVKGALPGEVITAKVIEAKPKYAEATIRKIRQASPDRITPPCLIYEACGGCQLQHMTYDRQLIEKRDLVIQALERYVKELAPNIEVRKTIGMDDPWRYRNKSQFQVRQSGNEVIAGLYAASSNKLIDINKCIVQHPITTHITNEIKGYLQKLNIPIYDDKNPNGIVRTIVVRTGVKTGQIQVTLVTTKKKMPQKEELVQLIRGIDSNIVSISQNINAEKTSLVFGETTFNLFGKETIHEKLGELAFDLSARAFFQLNPEQTENLYTEIEKAAALTGKETVVDAYCGVGTIGLWLAKNAKEVRGMDIIEESIQDAKKNAKRNGFNNTKYVHGTAKQWLTTWKNEGFVPDVLTVDPPRTGLEDEFIKTILNIKPKRFVYTSCNPSTLAKDLQQLTKLYDVKYIQPVDMFPQTSHVEAVTLLELKN</sequence>
<accession>A0ABU8F7C8</accession>
<evidence type="ECO:0000256" key="2">
    <source>
        <dbReference type="ARBA" id="ARBA00022679"/>
    </source>
</evidence>
<feature type="active site" description="Nucleophile" evidence="4">
    <location>
        <position position="415"/>
    </location>
</feature>
<evidence type="ECO:0000256" key="4">
    <source>
        <dbReference type="PROSITE-ProRule" id="PRU01024"/>
    </source>
</evidence>
<dbReference type="Gene3D" id="2.40.50.140">
    <property type="entry name" value="Nucleic acid-binding proteins"/>
    <property type="match status" value="1"/>
</dbReference>
<dbReference type="GO" id="GO:0032259">
    <property type="term" value="P:methylation"/>
    <property type="evidence" value="ECO:0007669"/>
    <property type="project" value="UniProtKB-KW"/>
</dbReference>
<dbReference type="InterPro" id="IPR030390">
    <property type="entry name" value="MeTrfase_TrmA_AS"/>
</dbReference>
<dbReference type="EC" id="2.1.1.190" evidence="7"/>
<feature type="binding site" evidence="4">
    <location>
        <position position="290"/>
    </location>
    <ligand>
        <name>S-adenosyl-L-methionine</name>
        <dbReference type="ChEBI" id="CHEBI:59789"/>
    </ligand>
</feature>
<dbReference type="Pfam" id="PF05958">
    <property type="entry name" value="tRNA_U5-meth_tr"/>
    <property type="match status" value="1"/>
</dbReference>
<dbReference type="Gene3D" id="3.40.50.150">
    <property type="entry name" value="Vaccinia Virus protein VP39"/>
    <property type="match status" value="1"/>
</dbReference>
<gene>
    <name evidence="7" type="primary">rlmD</name>
    <name evidence="7" type="ORF">WAX74_11040</name>
</gene>
<reference evidence="7 8" key="1">
    <citation type="submission" date="2024-01" db="EMBL/GenBank/DDBJ databases">
        <title>Seven novel Bacillus-like species.</title>
        <authorList>
            <person name="Liu G."/>
        </authorList>
    </citation>
    <scope>NUCLEOTIDE SEQUENCE [LARGE SCALE GENOMIC DNA]</scope>
    <source>
        <strain evidence="7 8">FJAT-51614</strain>
    </source>
</reference>
<keyword evidence="8" id="KW-1185">Reference proteome</keyword>
<dbReference type="InterPro" id="IPR012340">
    <property type="entry name" value="NA-bd_OB-fold"/>
</dbReference>
<evidence type="ECO:0000256" key="3">
    <source>
        <dbReference type="ARBA" id="ARBA00022691"/>
    </source>
</evidence>